<reference evidence="1 2" key="1">
    <citation type="submission" date="2018-12" db="EMBL/GenBank/DDBJ databases">
        <authorList>
            <consortium name="Pathogen Informatics"/>
        </authorList>
    </citation>
    <scope>NUCLEOTIDE SEQUENCE [LARGE SCALE GENOMIC DNA]</scope>
    <source>
        <strain evidence="1 2">NCTC13635</strain>
    </source>
</reference>
<dbReference type="EMBL" id="LR134162">
    <property type="protein sequence ID" value="VEB00226.1"/>
    <property type="molecule type" value="Genomic_DNA"/>
</dbReference>
<name>A0A3S4H458_KLEPN</name>
<evidence type="ECO:0000313" key="2">
    <source>
        <dbReference type="Proteomes" id="UP000282433"/>
    </source>
</evidence>
<proteinExistence type="predicted"/>
<protein>
    <submittedName>
        <fullName evidence="1">LysR family transcriptional regulator</fullName>
    </submittedName>
</protein>
<dbReference type="AlphaFoldDB" id="A0A3S4H458"/>
<dbReference type="SUPFAM" id="SSF53850">
    <property type="entry name" value="Periplasmic binding protein-like II"/>
    <property type="match status" value="1"/>
</dbReference>
<sequence>MPLYLAFPPNRHVNAKLRVFIDWIVELMEQHVPIANNQ</sequence>
<gene>
    <name evidence="1" type="ORF">NCTC13635_01139</name>
</gene>
<evidence type="ECO:0000313" key="1">
    <source>
        <dbReference type="EMBL" id="VEB00226.1"/>
    </source>
</evidence>
<dbReference type="Gene3D" id="3.40.190.10">
    <property type="entry name" value="Periplasmic binding protein-like II"/>
    <property type="match status" value="1"/>
</dbReference>
<accession>A0A3S4H458</accession>
<organism evidence="1 2">
    <name type="scientific">Klebsiella pneumoniae</name>
    <dbReference type="NCBI Taxonomy" id="573"/>
    <lineage>
        <taxon>Bacteria</taxon>
        <taxon>Pseudomonadati</taxon>
        <taxon>Pseudomonadota</taxon>
        <taxon>Gammaproteobacteria</taxon>
        <taxon>Enterobacterales</taxon>
        <taxon>Enterobacteriaceae</taxon>
        <taxon>Klebsiella/Raoultella group</taxon>
        <taxon>Klebsiella</taxon>
        <taxon>Klebsiella pneumoniae complex</taxon>
    </lineage>
</organism>
<dbReference type="Proteomes" id="UP000282433">
    <property type="component" value="Chromosome"/>
</dbReference>